<name>A0A7X6JZM6_9RHOB</name>
<feature type="region of interest" description="Disordered" evidence="1">
    <location>
        <begin position="146"/>
        <end position="168"/>
    </location>
</feature>
<dbReference type="EMBL" id="JAAZQQ010000003">
    <property type="protein sequence ID" value="NKX44968.1"/>
    <property type="molecule type" value="Genomic_DNA"/>
</dbReference>
<evidence type="ECO:0000313" key="4">
    <source>
        <dbReference type="Proteomes" id="UP000526408"/>
    </source>
</evidence>
<organism evidence="3 4">
    <name type="scientific">Roseicyclus persicicus</name>
    <dbReference type="NCBI Taxonomy" id="2650661"/>
    <lineage>
        <taxon>Bacteria</taxon>
        <taxon>Pseudomonadati</taxon>
        <taxon>Pseudomonadota</taxon>
        <taxon>Alphaproteobacteria</taxon>
        <taxon>Rhodobacterales</taxon>
        <taxon>Roseobacteraceae</taxon>
        <taxon>Roseicyclus</taxon>
    </lineage>
</organism>
<keyword evidence="4" id="KW-1185">Reference proteome</keyword>
<keyword evidence="2" id="KW-0472">Membrane</keyword>
<feature type="transmembrane region" description="Helical" evidence="2">
    <location>
        <begin position="76"/>
        <end position="99"/>
    </location>
</feature>
<accession>A0A7X6JZM6</accession>
<sequence>MSLDRTAAGLRRTANILLLLGIAMMAAAMLAGSAGHGLQGALLSAAALIVARVMAKPWLVTRIGQPGMAMRLAGEAAGQAGLAFLLVWAGGGVAALTGMGTPAPLWLPPVMILALALVMRAVWRPVPLEVDGLLDDAIASVERAAPAPDLGPEPAPDPRPALPDVPALDALPETGLPAAALVDALIPLMATLPPEELCLTLHDRAEASRTDRDLRLMVVGLTDPHIARQRLGHGDLIAAFDLVRDDGSVDVVSCFDMQVTALLDLVPEAARDLPDPERIAALGRDIGGPLGDNLADLAARADRLRRQEAAE</sequence>
<keyword evidence="2" id="KW-0812">Transmembrane</keyword>
<proteinExistence type="predicted"/>
<feature type="compositionally biased region" description="Pro residues" evidence="1">
    <location>
        <begin position="149"/>
        <end position="163"/>
    </location>
</feature>
<evidence type="ECO:0000256" key="2">
    <source>
        <dbReference type="SAM" id="Phobius"/>
    </source>
</evidence>
<feature type="transmembrane region" description="Helical" evidence="2">
    <location>
        <begin position="105"/>
        <end position="123"/>
    </location>
</feature>
<reference evidence="3 4" key="1">
    <citation type="submission" date="2020-04" db="EMBL/GenBank/DDBJ databases">
        <authorList>
            <person name="Yoon J."/>
        </authorList>
    </citation>
    <scope>NUCLEOTIDE SEQUENCE [LARGE SCALE GENOMIC DNA]</scope>
    <source>
        <strain evidence="3 4">KMU-115</strain>
    </source>
</reference>
<dbReference type="Proteomes" id="UP000526408">
    <property type="component" value="Unassembled WGS sequence"/>
</dbReference>
<evidence type="ECO:0000313" key="3">
    <source>
        <dbReference type="EMBL" id="NKX44968.1"/>
    </source>
</evidence>
<feature type="transmembrane region" description="Helical" evidence="2">
    <location>
        <begin position="12"/>
        <end position="31"/>
    </location>
</feature>
<keyword evidence="2" id="KW-1133">Transmembrane helix</keyword>
<dbReference type="RefSeq" id="WP_168623365.1">
    <property type="nucleotide sequence ID" value="NZ_JAAZQQ010000003.1"/>
</dbReference>
<comment type="caution">
    <text evidence="3">The sequence shown here is derived from an EMBL/GenBank/DDBJ whole genome shotgun (WGS) entry which is preliminary data.</text>
</comment>
<dbReference type="AlphaFoldDB" id="A0A7X6JZM6"/>
<gene>
    <name evidence="3" type="ORF">HCU73_10235</name>
</gene>
<evidence type="ECO:0000256" key="1">
    <source>
        <dbReference type="SAM" id="MobiDB-lite"/>
    </source>
</evidence>
<protein>
    <submittedName>
        <fullName evidence="3">Uncharacterized protein</fullName>
    </submittedName>
</protein>